<evidence type="ECO:0000259" key="14">
    <source>
        <dbReference type="PROSITE" id="PS51194"/>
    </source>
</evidence>
<dbReference type="AlphaFoldDB" id="A0AA37V766"/>
<keyword evidence="5 12" id="KW-0378">Hydrolase</keyword>
<dbReference type="InterPro" id="IPR027417">
    <property type="entry name" value="P-loop_NTPase"/>
</dbReference>
<evidence type="ECO:0000313" key="16">
    <source>
        <dbReference type="Proteomes" id="UP001161325"/>
    </source>
</evidence>
<dbReference type="PANTHER" id="PTHR30580:SF0">
    <property type="entry name" value="PRIMOSOMAL PROTEIN N"/>
    <property type="match status" value="1"/>
</dbReference>
<keyword evidence="8 12" id="KW-0067">ATP-binding</keyword>
<feature type="binding site" evidence="12">
    <location>
        <position position="483"/>
    </location>
    <ligand>
        <name>Zn(2+)</name>
        <dbReference type="ChEBI" id="CHEBI:29105"/>
        <label>2</label>
    </ligand>
</feature>
<keyword evidence="2 12" id="KW-0235">DNA replication</keyword>
<evidence type="ECO:0000256" key="2">
    <source>
        <dbReference type="ARBA" id="ARBA00022705"/>
    </source>
</evidence>
<feature type="domain" description="Helicase ATP-binding" evidence="13">
    <location>
        <begin position="231"/>
        <end position="398"/>
    </location>
</feature>
<feature type="binding site" evidence="12">
    <location>
        <position position="474"/>
    </location>
    <ligand>
        <name>Zn(2+)</name>
        <dbReference type="ChEBI" id="CHEBI:29105"/>
        <label>1</label>
    </ligand>
</feature>
<dbReference type="InterPro" id="IPR042115">
    <property type="entry name" value="PriA_3primeBD_sf"/>
</dbReference>
<evidence type="ECO:0000256" key="11">
    <source>
        <dbReference type="ARBA" id="ARBA00048988"/>
    </source>
</evidence>
<dbReference type="GO" id="GO:0006270">
    <property type="term" value="P:DNA replication initiation"/>
    <property type="evidence" value="ECO:0007669"/>
    <property type="project" value="TreeGrafter"/>
</dbReference>
<keyword evidence="7 12" id="KW-0862">Zinc</keyword>
<dbReference type="InterPro" id="IPR041236">
    <property type="entry name" value="PriA_C"/>
</dbReference>
<dbReference type="SMART" id="SM00490">
    <property type="entry name" value="HELICc"/>
    <property type="match status" value="1"/>
</dbReference>
<organism evidence="15 16">
    <name type="scientific">Roseisolibacter agri</name>
    <dbReference type="NCBI Taxonomy" id="2014610"/>
    <lineage>
        <taxon>Bacteria</taxon>
        <taxon>Pseudomonadati</taxon>
        <taxon>Gemmatimonadota</taxon>
        <taxon>Gemmatimonadia</taxon>
        <taxon>Gemmatimonadales</taxon>
        <taxon>Gemmatimonadaceae</taxon>
        <taxon>Roseisolibacter</taxon>
    </lineage>
</organism>
<keyword evidence="3 12" id="KW-0479">Metal-binding</keyword>
<comment type="similarity">
    <text evidence="12">Belongs to the helicase family. PriA subfamily.</text>
</comment>
<feature type="binding site" evidence="12">
    <location>
        <position position="501"/>
    </location>
    <ligand>
        <name>Zn(2+)</name>
        <dbReference type="ChEBI" id="CHEBI:29105"/>
        <label>2</label>
    </ligand>
</feature>
<dbReference type="Gene3D" id="3.40.1440.60">
    <property type="entry name" value="PriA, 3(prime) DNA-binding domain"/>
    <property type="match status" value="1"/>
</dbReference>
<dbReference type="GO" id="GO:0043138">
    <property type="term" value="F:3'-5' DNA helicase activity"/>
    <property type="evidence" value="ECO:0007669"/>
    <property type="project" value="UniProtKB-EC"/>
</dbReference>
<dbReference type="Proteomes" id="UP001161325">
    <property type="component" value="Unassembled WGS sequence"/>
</dbReference>
<feature type="binding site" evidence="12">
    <location>
        <position position="514"/>
    </location>
    <ligand>
        <name>Zn(2+)</name>
        <dbReference type="ChEBI" id="CHEBI:29105"/>
        <label>1</label>
    </ligand>
</feature>
<evidence type="ECO:0000256" key="8">
    <source>
        <dbReference type="ARBA" id="ARBA00022840"/>
    </source>
</evidence>
<dbReference type="InterPro" id="IPR001650">
    <property type="entry name" value="Helicase_C-like"/>
</dbReference>
<dbReference type="EC" id="5.6.2.4" evidence="12"/>
<dbReference type="SUPFAM" id="SSF52540">
    <property type="entry name" value="P-loop containing nucleoside triphosphate hydrolases"/>
    <property type="match status" value="2"/>
</dbReference>
<evidence type="ECO:0000256" key="3">
    <source>
        <dbReference type="ARBA" id="ARBA00022723"/>
    </source>
</evidence>
<dbReference type="GO" id="GO:0005524">
    <property type="term" value="F:ATP binding"/>
    <property type="evidence" value="ECO:0007669"/>
    <property type="project" value="UniProtKB-UniRule"/>
</dbReference>
<dbReference type="PANTHER" id="PTHR30580">
    <property type="entry name" value="PRIMOSOMAL PROTEIN N"/>
    <property type="match status" value="1"/>
</dbReference>
<evidence type="ECO:0000256" key="10">
    <source>
        <dbReference type="ARBA" id="ARBA00023235"/>
    </source>
</evidence>
<evidence type="ECO:0000256" key="4">
    <source>
        <dbReference type="ARBA" id="ARBA00022741"/>
    </source>
</evidence>
<dbReference type="GO" id="GO:0006302">
    <property type="term" value="P:double-strand break repair"/>
    <property type="evidence" value="ECO:0007669"/>
    <property type="project" value="InterPro"/>
</dbReference>
<feature type="binding site" evidence="12">
    <location>
        <position position="480"/>
    </location>
    <ligand>
        <name>Zn(2+)</name>
        <dbReference type="ChEBI" id="CHEBI:29105"/>
        <label>2</label>
    </ligand>
</feature>
<dbReference type="GO" id="GO:0003677">
    <property type="term" value="F:DNA binding"/>
    <property type="evidence" value="ECO:0007669"/>
    <property type="project" value="UniProtKB-UniRule"/>
</dbReference>
<dbReference type="InterPro" id="IPR040498">
    <property type="entry name" value="PriA_CRR"/>
</dbReference>
<comment type="subunit">
    <text evidence="12">Component of the replication restart primosome.</text>
</comment>
<dbReference type="CDD" id="cd18804">
    <property type="entry name" value="SF2_C_priA"/>
    <property type="match status" value="1"/>
</dbReference>
<dbReference type="RefSeq" id="WP_284350660.1">
    <property type="nucleotide sequence ID" value="NZ_BRXS01000004.1"/>
</dbReference>
<comment type="catalytic activity">
    <reaction evidence="12">
        <text>Couples ATP hydrolysis with the unwinding of duplex DNA by translocating in the 3'-5' direction.</text>
        <dbReference type="EC" id="5.6.2.4"/>
    </reaction>
</comment>
<dbReference type="GO" id="GO:0016787">
    <property type="term" value="F:hydrolase activity"/>
    <property type="evidence" value="ECO:0007669"/>
    <property type="project" value="UniProtKB-KW"/>
</dbReference>
<feature type="domain" description="Helicase C-terminal" evidence="14">
    <location>
        <begin position="484"/>
        <end position="675"/>
    </location>
</feature>
<feature type="binding site" evidence="12">
    <location>
        <position position="471"/>
    </location>
    <ligand>
        <name>Zn(2+)</name>
        <dbReference type="ChEBI" id="CHEBI:29105"/>
        <label>1</label>
    </ligand>
</feature>
<dbReference type="GO" id="GO:0006310">
    <property type="term" value="P:DNA recombination"/>
    <property type="evidence" value="ECO:0007669"/>
    <property type="project" value="InterPro"/>
</dbReference>
<feature type="binding site" evidence="12">
    <location>
        <position position="511"/>
    </location>
    <ligand>
        <name>Zn(2+)</name>
        <dbReference type="ChEBI" id="CHEBI:29105"/>
        <label>1</label>
    </ligand>
</feature>
<keyword evidence="1 12" id="KW-0639">Primosome</keyword>
<keyword evidence="6 12" id="KW-0347">Helicase</keyword>
<evidence type="ECO:0000256" key="7">
    <source>
        <dbReference type="ARBA" id="ARBA00022833"/>
    </source>
</evidence>
<comment type="caution">
    <text evidence="15">The sequence shown here is derived from an EMBL/GenBank/DDBJ whole genome shotgun (WGS) entry which is preliminary data.</text>
</comment>
<feature type="binding site" evidence="12">
    <location>
        <position position="498"/>
    </location>
    <ligand>
        <name>Zn(2+)</name>
        <dbReference type="ChEBI" id="CHEBI:29105"/>
        <label>2</label>
    </ligand>
</feature>
<evidence type="ECO:0000256" key="12">
    <source>
        <dbReference type="HAMAP-Rule" id="MF_00983"/>
    </source>
</evidence>
<keyword evidence="16" id="KW-1185">Reference proteome</keyword>
<evidence type="ECO:0000256" key="6">
    <source>
        <dbReference type="ARBA" id="ARBA00022806"/>
    </source>
</evidence>
<dbReference type="Pfam" id="PF00271">
    <property type="entry name" value="Helicase_C"/>
    <property type="match status" value="1"/>
</dbReference>
<gene>
    <name evidence="12" type="primary">priA</name>
    <name evidence="15" type="ORF">rosag_27140</name>
</gene>
<reference evidence="15" key="1">
    <citation type="submission" date="2022-08" db="EMBL/GenBank/DDBJ databases">
        <title>Draft genome sequencing of Roseisolibacter agri AW1220.</title>
        <authorList>
            <person name="Tobiishi Y."/>
            <person name="Tonouchi A."/>
        </authorList>
    </citation>
    <scope>NUCLEOTIDE SEQUENCE</scope>
    <source>
        <strain evidence="15">AW1220</strain>
    </source>
</reference>
<dbReference type="HAMAP" id="MF_00983">
    <property type="entry name" value="PriA"/>
    <property type="match status" value="1"/>
</dbReference>
<dbReference type="PROSITE" id="PS51192">
    <property type="entry name" value="HELICASE_ATP_BIND_1"/>
    <property type="match status" value="1"/>
</dbReference>
<dbReference type="InterPro" id="IPR041222">
    <property type="entry name" value="PriA_3primeBD"/>
</dbReference>
<dbReference type="Pfam" id="PF17764">
    <property type="entry name" value="PriA_3primeBD"/>
    <property type="match status" value="1"/>
</dbReference>
<dbReference type="Pfam" id="PF18074">
    <property type="entry name" value="PriA_C"/>
    <property type="match status" value="1"/>
</dbReference>
<dbReference type="SMART" id="SM00487">
    <property type="entry name" value="DEXDc"/>
    <property type="match status" value="1"/>
</dbReference>
<evidence type="ECO:0000256" key="1">
    <source>
        <dbReference type="ARBA" id="ARBA00022515"/>
    </source>
</evidence>
<dbReference type="InterPro" id="IPR005259">
    <property type="entry name" value="PriA"/>
</dbReference>
<keyword evidence="9 12" id="KW-0238">DNA-binding</keyword>
<accession>A0AA37V766</accession>
<dbReference type="NCBIfam" id="TIGR00595">
    <property type="entry name" value="priA"/>
    <property type="match status" value="1"/>
</dbReference>
<proteinExistence type="inferred from homology"/>
<dbReference type="InterPro" id="IPR014001">
    <property type="entry name" value="Helicase_ATP-bd"/>
</dbReference>
<dbReference type="EMBL" id="BRXS01000004">
    <property type="protein sequence ID" value="GLC26201.1"/>
    <property type="molecule type" value="Genomic_DNA"/>
</dbReference>
<dbReference type="CDD" id="cd17929">
    <property type="entry name" value="DEXHc_priA"/>
    <property type="match status" value="1"/>
</dbReference>
<evidence type="ECO:0000313" key="15">
    <source>
        <dbReference type="EMBL" id="GLC26201.1"/>
    </source>
</evidence>
<dbReference type="InterPro" id="IPR011545">
    <property type="entry name" value="DEAD/DEAH_box_helicase_dom"/>
</dbReference>
<keyword evidence="4 12" id="KW-0547">Nucleotide-binding</keyword>
<comment type="catalytic activity">
    <reaction evidence="11 12">
        <text>ATP + H2O = ADP + phosphate + H(+)</text>
        <dbReference type="Rhea" id="RHEA:13065"/>
        <dbReference type="ChEBI" id="CHEBI:15377"/>
        <dbReference type="ChEBI" id="CHEBI:15378"/>
        <dbReference type="ChEBI" id="CHEBI:30616"/>
        <dbReference type="ChEBI" id="CHEBI:43474"/>
        <dbReference type="ChEBI" id="CHEBI:456216"/>
        <dbReference type="EC" id="5.6.2.4"/>
    </reaction>
</comment>
<dbReference type="PROSITE" id="PS51194">
    <property type="entry name" value="HELICASE_CTER"/>
    <property type="match status" value="1"/>
</dbReference>
<evidence type="ECO:0000256" key="5">
    <source>
        <dbReference type="ARBA" id="ARBA00022801"/>
    </source>
</evidence>
<evidence type="ECO:0000259" key="13">
    <source>
        <dbReference type="PROSITE" id="PS51192"/>
    </source>
</evidence>
<dbReference type="GO" id="GO:1990077">
    <property type="term" value="C:primosome complex"/>
    <property type="evidence" value="ECO:0007669"/>
    <property type="project" value="UniProtKB-UniRule"/>
</dbReference>
<protein>
    <recommendedName>
        <fullName evidence="12">Replication restart protein PriA</fullName>
    </recommendedName>
    <alternativeName>
        <fullName evidence="12">ATP-dependent DNA helicase PriA</fullName>
        <ecNumber evidence="12">5.6.2.4</ecNumber>
    </alternativeName>
    <alternativeName>
        <fullName evidence="12">DNA 3'-5' helicase PriA</fullName>
    </alternativeName>
</protein>
<dbReference type="GO" id="GO:0006269">
    <property type="term" value="P:DNA replication, synthesis of primer"/>
    <property type="evidence" value="ECO:0007669"/>
    <property type="project" value="UniProtKB-KW"/>
</dbReference>
<comment type="cofactor">
    <cofactor evidence="12">
        <name>Zn(2+)</name>
        <dbReference type="ChEBI" id="CHEBI:29105"/>
    </cofactor>
    <text evidence="12">Binds 2 zinc ions per subunit.</text>
</comment>
<dbReference type="Pfam" id="PF00270">
    <property type="entry name" value="DEAD"/>
    <property type="match status" value="1"/>
</dbReference>
<dbReference type="FunFam" id="3.40.50.300:FF:000489">
    <property type="entry name" value="Primosome assembly protein PriA"/>
    <property type="match status" value="1"/>
</dbReference>
<evidence type="ECO:0000256" key="9">
    <source>
        <dbReference type="ARBA" id="ARBA00023125"/>
    </source>
</evidence>
<dbReference type="Gene3D" id="3.40.50.300">
    <property type="entry name" value="P-loop containing nucleotide triphosphate hydrolases"/>
    <property type="match status" value="2"/>
</dbReference>
<comment type="function">
    <text evidence="12">Initiates the restart of stalled replication forks, which reloads the replicative helicase on sites other than the origin of replication. Recognizes and binds to abandoned replication forks and remodels them to uncover a helicase loading site. Promotes assembly of the primosome at these replication forks.</text>
</comment>
<dbReference type="GO" id="GO:0008270">
    <property type="term" value="F:zinc ion binding"/>
    <property type="evidence" value="ECO:0007669"/>
    <property type="project" value="UniProtKB-UniRule"/>
</dbReference>
<dbReference type="Pfam" id="PF18319">
    <property type="entry name" value="Zn_ribbon_PriA"/>
    <property type="match status" value="1"/>
</dbReference>
<keyword evidence="10 12" id="KW-0413">Isomerase</keyword>
<name>A0AA37V766_9BACT</name>
<sequence>MSAPPLLDDALAEVALALPLFRTFTYAAPESSRHALVPGARVVVPFRGTTEIGVYLGPGDPATLRGKNGKAVTPKAILDVPDAEPALGPSLLTLCRWIADYYVVPMGVALRCALPALLTGAAAPTPSQRTHRVATIARHIESLLHRDRIFARSPQQRALYELLEANGGRAAVHQLLEQLKFSPSVLKGLVARGLAVVDDEVVARDPFATRAVAAHPSHVPSAAQRGAVDAMAAGGAGETFLLHGVTGSGKTLVYIELLRRVVEQRGRSAIVLVPEIALTPQTVDRFRAAFGDQIAVLHSALSDGERYDAWLALRRGEKRIAVGARSAVFAPLEDLGAIIVDEEHESSYKQGESPRYHAREVAIVRARAAGAVVVLGSATPSLESWANAQAGKFRLLTLPARVGGAQLPSVEVVDLRVGRAAAWKASQEGPKSPVDQVLSAPLQRALEETLAKGEQSILLLNRRGYSAFIQCGDCGDVSVCPNCSISLTYHRAPERLVCHYCQHQESPRDRCARCSGETLKQRGLGTQQVERILAERYPLARIARMDVDTTGAKWAHAEILDRVGNGEVDVLLGTQMIAKGLDFPNVTLVGVIDADTGINLPDFRASERCFQLLSQVAGRAGRGPKGGRVLIQTRVPTHHAVRCALSHDYHGFVREEVEGRESPPYPPMVRLANVIVSGTREDTTAAVAQHAAAWVRALMTRRGTAGVTLIGPAPCPVERVKQRWRWHFLLKAEQPGELTRVARYFVERFEVPKRDGLRVAVDRDPVALL</sequence>